<dbReference type="GO" id="GO:0016887">
    <property type="term" value="F:ATP hydrolysis activity"/>
    <property type="evidence" value="ECO:0007669"/>
    <property type="project" value="InterPro"/>
</dbReference>
<dbReference type="Pfam" id="PF00005">
    <property type="entry name" value="ABC_tran"/>
    <property type="match status" value="1"/>
</dbReference>
<dbReference type="GO" id="GO:0015833">
    <property type="term" value="P:peptide transport"/>
    <property type="evidence" value="ECO:0007669"/>
    <property type="project" value="InterPro"/>
</dbReference>
<dbReference type="InterPro" id="IPR050319">
    <property type="entry name" value="ABC_transp_ATP-bind"/>
</dbReference>
<dbReference type="PANTHER" id="PTHR43776">
    <property type="entry name" value="TRANSPORT ATP-BINDING PROTEIN"/>
    <property type="match status" value="1"/>
</dbReference>
<feature type="domain" description="ABC transporter" evidence="5">
    <location>
        <begin position="15"/>
        <end position="266"/>
    </location>
</feature>
<reference evidence="6 7" key="1">
    <citation type="submission" date="2016-05" db="EMBL/GenBank/DDBJ databases">
        <authorList>
            <person name="Lavstsen T."/>
            <person name="Jespersen J.S."/>
        </authorList>
    </citation>
    <scope>NUCLEOTIDE SEQUENCE [LARGE SCALE GENOMIC DNA]</scope>
    <source>
        <strain evidence="6 7">B7-9</strain>
    </source>
</reference>
<dbReference type="GO" id="GO:0005524">
    <property type="term" value="F:ATP binding"/>
    <property type="evidence" value="ECO:0007669"/>
    <property type="project" value="UniProtKB-KW"/>
</dbReference>
<dbReference type="NCBIfam" id="NF008453">
    <property type="entry name" value="PRK11308.1"/>
    <property type="match status" value="1"/>
</dbReference>
<evidence type="ECO:0000313" key="6">
    <source>
        <dbReference type="EMBL" id="PDV97272.1"/>
    </source>
</evidence>
<evidence type="ECO:0000256" key="4">
    <source>
        <dbReference type="ARBA" id="ARBA00022840"/>
    </source>
</evidence>
<dbReference type="GO" id="GO:0055085">
    <property type="term" value="P:transmembrane transport"/>
    <property type="evidence" value="ECO:0007669"/>
    <property type="project" value="UniProtKB-ARBA"/>
</dbReference>
<sequence length="367" mass="40663">MTVSAYDSTSGENLIEVKDLKMHFPVTRGIIFQRRVGTVKAVDGLSFTIKRGETLGLVGESGCGKSTTGRAILQLYRPTEGEVRFQGTDLTAIRGDALRKMRRKVQMIFQDPYASLNPRMTVGDIIGEPIRVHKLREGHAVRERIEELLGLVGLNPAFASRYPHEFSGGQRQRIGIARALAVEPEFVVCDEPVSALDVSIQAQVVNLLEELQDKLGLTYLFIAHDLSVVKHISDRVAVMYLGKMVELAEGSKLYSMPLHPYSQALLSAVPIPDPRVEQQRRRIILQGDVPSPLNPPPGCHFHTRCPIAIQKCQEEEPPFVDYGDGHFAACWRARESGELMPAVARQQAEELAARIHADIMKVKGAAD</sequence>
<dbReference type="OrthoDB" id="9806285at2"/>
<gene>
    <name evidence="6" type="ORF">A9Q02_05055</name>
</gene>
<dbReference type="AlphaFoldDB" id="A0A2H3KTT1"/>
<dbReference type="Proteomes" id="UP000220922">
    <property type="component" value="Unassembled WGS sequence"/>
</dbReference>
<accession>A0A2H3KTT1</accession>
<dbReference type="SMART" id="SM00382">
    <property type="entry name" value="AAA"/>
    <property type="match status" value="1"/>
</dbReference>
<protein>
    <submittedName>
        <fullName evidence="6">Peptide ABC transporter substrate-binding protein</fullName>
    </submittedName>
</protein>
<evidence type="ECO:0000256" key="1">
    <source>
        <dbReference type="ARBA" id="ARBA00005417"/>
    </source>
</evidence>
<dbReference type="Gene3D" id="3.40.50.300">
    <property type="entry name" value="P-loop containing nucleotide triphosphate hydrolases"/>
    <property type="match status" value="1"/>
</dbReference>
<evidence type="ECO:0000256" key="3">
    <source>
        <dbReference type="ARBA" id="ARBA00022741"/>
    </source>
</evidence>
<dbReference type="NCBIfam" id="TIGR01727">
    <property type="entry name" value="oligo_HPY"/>
    <property type="match status" value="1"/>
</dbReference>
<comment type="caution">
    <text evidence="6">The sequence shown here is derived from an EMBL/GenBank/DDBJ whole genome shotgun (WGS) entry which is preliminary data.</text>
</comment>
<dbReference type="CDD" id="cd03257">
    <property type="entry name" value="ABC_NikE_OppD_transporters"/>
    <property type="match status" value="1"/>
</dbReference>
<keyword evidence="3" id="KW-0547">Nucleotide-binding</keyword>
<proteinExistence type="inferred from homology"/>
<dbReference type="InterPro" id="IPR003439">
    <property type="entry name" value="ABC_transporter-like_ATP-bd"/>
</dbReference>
<keyword evidence="7" id="KW-1185">Reference proteome</keyword>
<name>A0A2H3KTT1_9CHLR</name>
<keyword evidence="2" id="KW-0813">Transport</keyword>
<dbReference type="RefSeq" id="WP_097654700.1">
    <property type="nucleotide sequence ID" value="NZ_LYXE01000157.1"/>
</dbReference>
<dbReference type="PROSITE" id="PS50893">
    <property type="entry name" value="ABC_TRANSPORTER_2"/>
    <property type="match status" value="1"/>
</dbReference>
<comment type="similarity">
    <text evidence="1">Belongs to the ABC transporter superfamily.</text>
</comment>
<evidence type="ECO:0000313" key="7">
    <source>
        <dbReference type="Proteomes" id="UP000220922"/>
    </source>
</evidence>
<dbReference type="InterPro" id="IPR003593">
    <property type="entry name" value="AAA+_ATPase"/>
</dbReference>
<keyword evidence="4" id="KW-0067">ATP-binding</keyword>
<organism evidence="6 7">
    <name type="scientific">Candidatus Chloroploca asiatica</name>
    <dbReference type="NCBI Taxonomy" id="1506545"/>
    <lineage>
        <taxon>Bacteria</taxon>
        <taxon>Bacillati</taxon>
        <taxon>Chloroflexota</taxon>
        <taxon>Chloroflexia</taxon>
        <taxon>Chloroflexales</taxon>
        <taxon>Chloroflexineae</taxon>
        <taxon>Oscillochloridaceae</taxon>
        <taxon>Candidatus Chloroploca</taxon>
    </lineage>
</organism>
<dbReference type="EMBL" id="LYXE01000157">
    <property type="protein sequence ID" value="PDV97272.1"/>
    <property type="molecule type" value="Genomic_DNA"/>
</dbReference>
<dbReference type="InterPro" id="IPR027417">
    <property type="entry name" value="P-loop_NTPase"/>
</dbReference>
<dbReference type="InterPro" id="IPR013563">
    <property type="entry name" value="Oligopep_ABC_C"/>
</dbReference>
<dbReference type="FunFam" id="3.40.50.300:FF:000016">
    <property type="entry name" value="Oligopeptide ABC transporter ATP-binding component"/>
    <property type="match status" value="1"/>
</dbReference>
<dbReference type="PROSITE" id="PS00211">
    <property type="entry name" value="ABC_TRANSPORTER_1"/>
    <property type="match status" value="1"/>
</dbReference>
<dbReference type="SUPFAM" id="SSF52540">
    <property type="entry name" value="P-loop containing nucleoside triphosphate hydrolases"/>
    <property type="match status" value="1"/>
</dbReference>
<dbReference type="InterPro" id="IPR017871">
    <property type="entry name" value="ABC_transporter-like_CS"/>
</dbReference>
<evidence type="ECO:0000259" key="5">
    <source>
        <dbReference type="PROSITE" id="PS50893"/>
    </source>
</evidence>
<dbReference type="PANTHER" id="PTHR43776:SF7">
    <property type="entry name" value="D,D-DIPEPTIDE TRANSPORT ATP-BINDING PROTEIN DDPF-RELATED"/>
    <property type="match status" value="1"/>
</dbReference>
<evidence type="ECO:0000256" key="2">
    <source>
        <dbReference type="ARBA" id="ARBA00022448"/>
    </source>
</evidence>
<dbReference type="Pfam" id="PF08352">
    <property type="entry name" value="oligo_HPY"/>
    <property type="match status" value="1"/>
</dbReference>